<feature type="domain" description="FecR protein" evidence="2">
    <location>
        <begin position="114"/>
        <end position="205"/>
    </location>
</feature>
<evidence type="ECO:0000256" key="1">
    <source>
        <dbReference type="SAM" id="Phobius"/>
    </source>
</evidence>
<dbReference type="PANTHER" id="PTHR30273">
    <property type="entry name" value="PERIPLASMIC SIGNAL SENSOR AND SIGMA FACTOR ACTIVATOR FECR-RELATED"/>
    <property type="match status" value="1"/>
</dbReference>
<dbReference type="Gene3D" id="3.55.50.30">
    <property type="match status" value="1"/>
</dbReference>
<feature type="transmembrane region" description="Helical" evidence="1">
    <location>
        <begin position="80"/>
        <end position="97"/>
    </location>
</feature>
<dbReference type="RefSeq" id="WP_118292045.1">
    <property type="nucleotide sequence ID" value="NZ_QRLF01000047.1"/>
</dbReference>
<feature type="domain" description="Protein FecR C-terminal" evidence="3">
    <location>
        <begin position="250"/>
        <end position="318"/>
    </location>
</feature>
<evidence type="ECO:0000259" key="2">
    <source>
        <dbReference type="Pfam" id="PF04773"/>
    </source>
</evidence>
<dbReference type="PIRSF" id="PIRSF018266">
    <property type="entry name" value="FecR"/>
    <property type="match status" value="1"/>
</dbReference>
<dbReference type="InterPro" id="IPR032508">
    <property type="entry name" value="FecR_C"/>
</dbReference>
<dbReference type="InterPro" id="IPR012373">
    <property type="entry name" value="Ferrdict_sens_TM"/>
</dbReference>
<organism evidence="4 5">
    <name type="scientific">Phocaeicola vulgatus</name>
    <name type="common">Bacteroides vulgatus</name>
    <dbReference type="NCBI Taxonomy" id="821"/>
    <lineage>
        <taxon>Bacteria</taxon>
        <taxon>Pseudomonadati</taxon>
        <taxon>Bacteroidota</taxon>
        <taxon>Bacteroidia</taxon>
        <taxon>Bacteroidales</taxon>
        <taxon>Bacteroidaceae</taxon>
        <taxon>Phocaeicola</taxon>
    </lineage>
</organism>
<keyword evidence="1" id="KW-0472">Membrane</keyword>
<dbReference type="AlphaFoldDB" id="A0A415BHF2"/>
<comment type="caution">
    <text evidence="4">The sequence shown here is derived from an EMBL/GenBank/DDBJ whole genome shotgun (WGS) entry which is preliminary data.</text>
</comment>
<dbReference type="EMBL" id="QRLF01000047">
    <property type="protein sequence ID" value="RHI84247.1"/>
    <property type="molecule type" value="Genomic_DNA"/>
</dbReference>
<keyword evidence="1" id="KW-1133">Transmembrane helix</keyword>
<dbReference type="Pfam" id="PF04773">
    <property type="entry name" value="FecR"/>
    <property type="match status" value="1"/>
</dbReference>
<proteinExistence type="predicted"/>
<dbReference type="Gene3D" id="2.60.120.1440">
    <property type="match status" value="1"/>
</dbReference>
<keyword evidence="1" id="KW-0812">Transmembrane</keyword>
<name>A0A415BHF2_PHOVU</name>
<evidence type="ECO:0000259" key="3">
    <source>
        <dbReference type="Pfam" id="PF16344"/>
    </source>
</evidence>
<dbReference type="PANTHER" id="PTHR30273:SF2">
    <property type="entry name" value="PROTEIN FECR"/>
    <property type="match status" value="1"/>
</dbReference>
<reference evidence="4 5" key="1">
    <citation type="submission" date="2018-08" db="EMBL/GenBank/DDBJ databases">
        <title>A genome reference for cultivated species of the human gut microbiota.</title>
        <authorList>
            <person name="Zou Y."/>
            <person name="Xue W."/>
            <person name="Luo G."/>
        </authorList>
    </citation>
    <scope>NUCLEOTIDE SEQUENCE [LARGE SCALE GENOMIC DNA]</scope>
    <source>
        <strain evidence="4 5">AM13-21</strain>
    </source>
</reference>
<dbReference type="InterPro" id="IPR006860">
    <property type="entry name" value="FecR"/>
</dbReference>
<sequence>MEEYLHKYFLGIMTDPEKERFFEELEKDAALKEEFAALQNSMALSGLMEEEGDERMASVKLKELKRMAAKRRTLRLSWKMVKYAAMILLVIGTWLLSKEYNLDIYSREYTWVQAPKGQRVYVTLADGTTVWLNPCTRLKVPNVFDARQRIVELEGEGFFKVMKNAEAPFIVKTDKYDIRVLGTEFNVFAYPDRNDFETELVTGSVYICDREENGQGIYLKPDEKAIVLNGRLHKLSSEYKQRQLQTSGIYTFGDQPFGELLKRLELWYEVKFIVKNPEILKQVYCGKFRQNDSIESILQAIKDVGKFQYRILSDKEIEIF</sequence>
<dbReference type="GO" id="GO:0016989">
    <property type="term" value="F:sigma factor antagonist activity"/>
    <property type="evidence" value="ECO:0007669"/>
    <property type="project" value="TreeGrafter"/>
</dbReference>
<dbReference type="Proteomes" id="UP000285777">
    <property type="component" value="Unassembled WGS sequence"/>
</dbReference>
<evidence type="ECO:0000313" key="4">
    <source>
        <dbReference type="EMBL" id="RHI84247.1"/>
    </source>
</evidence>
<accession>A0A415BHF2</accession>
<protein>
    <submittedName>
        <fullName evidence="4">DUF4974 domain-containing protein</fullName>
    </submittedName>
</protein>
<evidence type="ECO:0000313" key="5">
    <source>
        <dbReference type="Proteomes" id="UP000285777"/>
    </source>
</evidence>
<dbReference type="Pfam" id="PF16344">
    <property type="entry name" value="FecR_C"/>
    <property type="match status" value="1"/>
</dbReference>
<gene>
    <name evidence="4" type="ORF">DW150_20510</name>
</gene>